<evidence type="ECO:0000259" key="2">
    <source>
        <dbReference type="Pfam" id="PF06742"/>
    </source>
</evidence>
<organism evidence="4 5">
    <name type="scientific">Thalassotalea psychrophila</name>
    <dbReference type="NCBI Taxonomy" id="3065647"/>
    <lineage>
        <taxon>Bacteria</taxon>
        <taxon>Pseudomonadati</taxon>
        <taxon>Pseudomonadota</taxon>
        <taxon>Gammaproteobacteria</taxon>
        <taxon>Alteromonadales</taxon>
        <taxon>Colwelliaceae</taxon>
        <taxon>Thalassotalea</taxon>
    </lineage>
</organism>
<accession>A0ABY9TZ75</accession>
<dbReference type="Pfam" id="PF06863">
    <property type="entry name" value="DUF1254"/>
    <property type="match status" value="1"/>
</dbReference>
<dbReference type="Gene3D" id="2.60.40.1610">
    <property type="entry name" value="Domain of unknown function DUF1254"/>
    <property type="match status" value="1"/>
</dbReference>
<protein>
    <submittedName>
        <fullName evidence="4">DUF1254 domain-containing protein</fullName>
    </submittedName>
</protein>
<dbReference type="SUPFAM" id="SSF160935">
    <property type="entry name" value="VPA0735-like"/>
    <property type="match status" value="1"/>
</dbReference>
<dbReference type="InterPro" id="IPR010621">
    <property type="entry name" value="DUF1214"/>
</dbReference>
<dbReference type="PANTHER" id="PTHR36509">
    <property type="entry name" value="BLL3101 PROTEIN"/>
    <property type="match status" value="1"/>
</dbReference>
<feature type="signal peptide" evidence="1">
    <location>
        <begin position="1"/>
        <end position="24"/>
    </location>
</feature>
<dbReference type="InterPro" id="IPR037050">
    <property type="entry name" value="DUF1254_sf"/>
</dbReference>
<dbReference type="InterPro" id="IPR010679">
    <property type="entry name" value="DUF1254"/>
</dbReference>
<dbReference type="Gene3D" id="2.60.120.600">
    <property type="entry name" value="Domain of unknown function DUF1214, C-terminal domain"/>
    <property type="match status" value="1"/>
</dbReference>
<evidence type="ECO:0000313" key="5">
    <source>
        <dbReference type="Proteomes" id="UP001258994"/>
    </source>
</evidence>
<reference evidence="5" key="1">
    <citation type="submission" date="2023-09" db="EMBL/GenBank/DDBJ databases">
        <authorList>
            <person name="Li S."/>
            <person name="Li X."/>
            <person name="Zhang C."/>
            <person name="Zhao Z."/>
        </authorList>
    </citation>
    <scope>NUCLEOTIDE SEQUENCE [LARGE SCALE GENOMIC DNA]</scope>
    <source>
        <strain evidence="5">SQ149</strain>
    </source>
</reference>
<gene>
    <name evidence="4" type="ORF">RGQ13_07720</name>
</gene>
<feature type="chain" id="PRO_5047156235" evidence="1">
    <location>
        <begin position="25"/>
        <end position="511"/>
    </location>
</feature>
<evidence type="ECO:0000259" key="3">
    <source>
        <dbReference type="Pfam" id="PF06863"/>
    </source>
</evidence>
<evidence type="ECO:0000313" key="4">
    <source>
        <dbReference type="EMBL" id="WNC73869.1"/>
    </source>
</evidence>
<dbReference type="PROSITE" id="PS51257">
    <property type="entry name" value="PROKAR_LIPOPROTEIN"/>
    <property type="match status" value="1"/>
</dbReference>
<name>A0ABY9TZ75_9GAMM</name>
<dbReference type="RefSeq" id="WP_348392979.1">
    <property type="nucleotide sequence ID" value="NZ_CP134145.1"/>
</dbReference>
<dbReference type="Gene3D" id="1.10.3360.10">
    <property type="entry name" value="VPA0735-like domain"/>
    <property type="match status" value="1"/>
</dbReference>
<dbReference type="PANTHER" id="PTHR36509:SF3">
    <property type="entry name" value="SIGNAL PEPTIDE PROTEIN"/>
    <property type="match status" value="1"/>
</dbReference>
<sequence length="511" mass="55768">MNTFSKKLTVIALATMTLACTASADMTPQHAPKYAADVPAALVTPNTVHTKYAGELTFVDGFPTDETLEKSYDFLDTSRAVQLFESGMATASMYAMLHGHVAIGMEPNKSVGITEQLMDAKSLWLTPNTTTPYITTEVDVKNGPVVIEIGSPVIAIIDDAYFKYVGDVGLGNAADRGKGGKYLVVGEDYKGDIPEGYIVMKTSTYRHWLILRAAQMPGESLEQTLTKFKNGFKMYPLSEAASPEPNEFVNLSGKKYNTIHATDASFYNELNEVIQYEPANSGDPELLGLARAIGIEKGKEFKPDARMQGILSEAAALGNAAGRAVMYKPRNPDVYFYPDRQWYSPLAAGSHEFLDANGARALDDRVGFHFYATGITPFMVKPQVGAGSVYEIAATDNTGKMLDGGTTYSVTMPGPIPAKNFWSFMVYDNHTRSILETDQKTGGVDSMLEGMKVADDGSVTIFFGPKAPAGQENNWVQTMPGKGYNVLLRLYGPLEPWFDKTWKPGDFIPVK</sequence>
<dbReference type="Pfam" id="PF06742">
    <property type="entry name" value="DUF1214"/>
    <property type="match status" value="1"/>
</dbReference>
<proteinExistence type="predicted"/>
<keyword evidence="1" id="KW-0732">Signal</keyword>
<dbReference type="EMBL" id="CP134145">
    <property type="protein sequence ID" value="WNC73869.1"/>
    <property type="molecule type" value="Genomic_DNA"/>
</dbReference>
<feature type="domain" description="DUF1214" evidence="2">
    <location>
        <begin position="388"/>
        <end position="494"/>
    </location>
</feature>
<keyword evidence="5" id="KW-1185">Reference proteome</keyword>
<dbReference type="InterPro" id="IPR037049">
    <property type="entry name" value="DUF1214_C_sf"/>
</dbReference>
<evidence type="ECO:0000256" key="1">
    <source>
        <dbReference type="SAM" id="SignalP"/>
    </source>
</evidence>
<dbReference type="Proteomes" id="UP001258994">
    <property type="component" value="Chromosome"/>
</dbReference>
<feature type="domain" description="DUF1254" evidence="3">
    <location>
        <begin position="113"/>
        <end position="236"/>
    </location>
</feature>